<protein>
    <submittedName>
        <fullName evidence="3">Uncharacterized protein</fullName>
    </submittedName>
</protein>
<accession>A0AAD6C7P9</accession>
<evidence type="ECO:0000313" key="3">
    <source>
        <dbReference type="EMBL" id="KAJ5454170.1"/>
    </source>
</evidence>
<reference evidence="3" key="1">
    <citation type="submission" date="2022-12" db="EMBL/GenBank/DDBJ databases">
        <authorList>
            <person name="Petersen C."/>
        </authorList>
    </citation>
    <scope>NUCLEOTIDE SEQUENCE</scope>
    <source>
        <strain evidence="3">IBT 16125</strain>
    </source>
</reference>
<feature type="signal peptide" evidence="2">
    <location>
        <begin position="1"/>
        <end position="21"/>
    </location>
</feature>
<dbReference type="GeneID" id="81598751"/>
<feature type="region of interest" description="Disordered" evidence="1">
    <location>
        <begin position="37"/>
        <end position="59"/>
    </location>
</feature>
<keyword evidence="2" id="KW-0732">Signal</keyword>
<organism evidence="3 4">
    <name type="scientific">Penicillium daleae</name>
    <dbReference type="NCBI Taxonomy" id="63821"/>
    <lineage>
        <taxon>Eukaryota</taxon>
        <taxon>Fungi</taxon>
        <taxon>Dikarya</taxon>
        <taxon>Ascomycota</taxon>
        <taxon>Pezizomycotina</taxon>
        <taxon>Eurotiomycetes</taxon>
        <taxon>Eurotiomycetidae</taxon>
        <taxon>Eurotiales</taxon>
        <taxon>Aspergillaceae</taxon>
        <taxon>Penicillium</taxon>
    </lineage>
</organism>
<gene>
    <name evidence="3" type="ORF">N7458_005126</name>
</gene>
<dbReference type="EMBL" id="JAPVEA010000005">
    <property type="protein sequence ID" value="KAJ5454170.1"/>
    <property type="molecule type" value="Genomic_DNA"/>
</dbReference>
<name>A0AAD6C7P9_9EURO</name>
<comment type="caution">
    <text evidence="3">The sequence shown here is derived from an EMBL/GenBank/DDBJ whole genome shotgun (WGS) entry which is preliminary data.</text>
</comment>
<sequence>MAILKPILLAALAAVAGTTQAQSNPPTQAWAATPKLKAPPTMLRPVPGQAGIHAPSLHE</sequence>
<evidence type="ECO:0000256" key="1">
    <source>
        <dbReference type="SAM" id="MobiDB-lite"/>
    </source>
</evidence>
<dbReference type="AlphaFoldDB" id="A0AAD6C7P9"/>
<evidence type="ECO:0000256" key="2">
    <source>
        <dbReference type="SAM" id="SignalP"/>
    </source>
</evidence>
<feature type="chain" id="PRO_5042233885" evidence="2">
    <location>
        <begin position="22"/>
        <end position="59"/>
    </location>
</feature>
<proteinExistence type="predicted"/>
<keyword evidence="4" id="KW-1185">Reference proteome</keyword>
<dbReference type="Proteomes" id="UP001213681">
    <property type="component" value="Unassembled WGS sequence"/>
</dbReference>
<evidence type="ECO:0000313" key="4">
    <source>
        <dbReference type="Proteomes" id="UP001213681"/>
    </source>
</evidence>
<reference evidence="3" key="2">
    <citation type="journal article" date="2023" name="IMA Fungus">
        <title>Comparative genomic study of the Penicillium genus elucidates a diverse pangenome and 15 lateral gene transfer events.</title>
        <authorList>
            <person name="Petersen C."/>
            <person name="Sorensen T."/>
            <person name="Nielsen M.R."/>
            <person name="Sondergaard T.E."/>
            <person name="Sorensen J.L."/>
            <person name="Fitzpatrick D.A."/>
            <person name="Frisvad J.C."/>
            <person name="Nielsen K.L."/>
        </authorList>
    </citation>
    <scope>NUCLEOTIDE SEQUENCE</scope>
    <source>
        <strain evidence="3">IBT 16125</strain>
    </source>
</reference>
<dbReference type="RefSeq" id="XP_056767126.1">
    <property type="nucleotide sequence ID" value="XM_056908508.1"/>
</dbReference>